<dbReference type="PANTHER" id="PTHR23168:SF0">
    <property type="entry name" value="MITOTIC SPINDLE ASSEMBLY CHECKPOINT PROTEIN MAD1"/>
    <property type="match status" value="1"/>
</dbReference>
<evidence type="ECO:0000256" key="6">
    <source>
        <dbReference type="ARBA" id="ARBA00023242"/>
    </source>
</evidence>
<keyword evidence="7" id="KW-0131">Cell cycle</keyword>
<comment type="similarity">
    <text evidence="2">Belongs to the MAD1 family.</text>
</comment>
<keyword evidence="5" id="KW-0498">Mitosis</keyword>
<dbReference type="GO" id="GO:1901925">
    <property type="term" value="P:negative regulation of protein import into nucleus during spindle assembly checkpoint"/>
    <property type="evidence" value="ECO:0007669"/>
    <property type="project" value="EnsemblFungi"/>
</dbReference>
<dbReference type="OrthoDB" id="331602at2759"/>
<dbReference type="RefSeq" id="XP_001647275.1">
    <property type="nucleotide sequence ID" value="XM_001647225.1"/>
</dbReference>
<evidence type="ECO:0000256" key="4">
    <source>
        <dbReference type="ARBA" id="ARBA00022618"/>
    </source>
</evidence>
<dbReference type="InParanoid" id="A7TE95"/>
<keyword evidence="9" id="KW-0175">Coiled coil</keyword>
<feature type="coiled-coil region" evidence="9">
    <location>
        <begin position="220"/>
        <end position="278"/>
    </location>
</feature>
<dbReference type="Pfam" id="PF05557">
    <property type="entry name" value="MAD"/>
    <property type="match status" value="1"/>
</dbReference>
<dbReference type="GO" id="GO:0090268">
    <property type="term" value="P:activation of mitotic cell cycle spindle assembly checkpoint"/>
    <property type="evidence" value="ECO:0007669"/>
    <property type="project" value="EnsemblFungi"/>
</dbReference>
<dbReference type="GO" id="GO:0072686">
    <property type="term" value="C:mitotic spindle"/>
    <property type="evidence" value="ECO:0007669"/>
    <property type="project" value="TreeGrafter"/>
</dbReference>
<reference evidence="10 11" key="1">
    <citation type="journal article" date="2007" name="Proc. Natl. Acad. Sci. U.S.A.">
        <title>Independent sorting-out of thousands of duplicated gene pairs in two yeast species descended from a whole-genome duplication.</title>
        <authorList>
            <person name="Scannell D.R."/>
            <person name="Frank A.C."/>
            <person name="Conant G.C."/>
            <person name="Byrne K.P."/>
            <person name="Woolfit M."/>
            <person name="Wolfe K.H."/>
        </authorList>
    </citation>
    <scope>NUCLEOTIDE SEQUENCE [LARGE SCALE GENOMIC DNA]</scope>
    <source>
        <strain evidence="11">ATCC 22028 / DSM 70294 / BCRC 21397 / CBS 2163 / NBRC 10782 / NRRL Y-8283 / UCD 57-17</strain>
    </source>
</reference>
<name>A7TE95_VANPO</name>
<dbReference type="GO" id="GO:0044774">
    <property type="term" value="P:mitotic DNA integrity checkpoint signaling"/>
    <property type="evidence" value="ECO:0007669"/>
    <property type="project" value="EnsemblFungi"/>
</dbReference>
<evidence type="ECO:0000313" key="11">
    <source>
        <dbReference type="Proteomes" id="UP000000267"/>
    </source>
</evidence>
<feature type="coiled-coil region" evidence="9">
    <location>
        <begin position="449"/>
        <end position="483"/>
    </location>
</feature>
<organism evidence="11">
    <name type="scientific">Vanderwaltozyma polyspora (strain ATCC 22028 / DSM 70294 / BCRC 21397 / CBS 2163 / NBRC 10782 / NRRL Y-8283 / UCD 57-17)</name>
    <name type="common">Kluyveromyces polysporus</name>
    <dbReference type="NCBI Taxonomy" id="436907"/>
    <lineage>
        <taxon>Eukaryota</taxon>
        <taxon>Fungi</taxon>
        <taxon>Dikarya</taxon>
        <taxon>Ascomycota</taxon>
        <taxon>Saccharomycotina</taxon>
        <taxon>Saccharomycetes</taxon>
        <taxon>Saccharomycetales</taxon>
        <taxon>Saccharomycetaceae</taxon>
        <taxon>Vanderwaltozyma</taxon>
    </lineage>
</organism>
<evidence type="ECO:0000256" key="8">
    <source>
        <dbReference type="ARBA" id="ARBA00032890"/>
    </source>
</evidence>
<feature type="coiled-coil region" evidence="9">
    <location>
        <begin position="312"/>
        <end position="342"/>
    </location>
</feature>
<evidence type="ECO:0000313" key="10">
    <source>
        <dbReference type="EMBL" id="EDO19417.1"/>
    </source>
</evidence>
<dbReference type="GeneID" id="5547767"/>
<evidence type="ECO:0000256" key="2">
    <source>
        <dbReference type="ARBA" id="ARBA00008029"/>
    </source>
</evidence>
<dbReference type="GO" id="GO:0006913">
    <property type="term" value="P:nucleocytoplasmic transport"/>
    <property type="evidence" value="ECO:0007669"/>
    <property type="project" value="EnsemblFungi"/>
</dbReference>
<sequence>MSNSGGSSPFLDRPNIEDLRKEDDVVRDELIKSLEYELNTVQNEFEIQNMRLQRQYNHLEKQYKSNLDTLEKTLNDMQELHVRNESLNRNLSELKKEYSEVIEEKEIQFKTLNSDYDVVKEECEFLRNQYQTMASRVGDQEEYKKLETEASQNLIKMYENELSKQNKQIISLKKLVTEKDGELEDLKANGVIKTHQNYNTEELQELTVVNKLLKDQQVYVKELEEANMQQANELKKIRLQNESHHYWKNAFENLQKENSNFNATVQDLELENIKLKSQLTAWEAYGDDDKPDNILRELRLSKEEYKNLAFENEKLVIDMNNMKELNDEMAQERNQLLEIHSNFEVSVLNLKKLNHEIEQQKLLSFEECKILRKQLDDYLEAPESKMVNIPTKEVNNLKNLENMVDDYKSQTEDLTNELKKLNDQLMSQEPANKKRKTSDQVTINYSKRLNELQIENIRINKELQNSNNVVHLLEEKLKKLINLKERKIRILQLRDSPLLKDQFIKKKQLELLKAENEDLLSNIINSSTNDSIPRSVFETISFELQQKEEEIFKTNKKFIRLKEMFNKKSLEFIDVVNSLLGFKLEFQQDGRVKIFSCFKPDRYLMADLTKNTLKSNLQTDVDNFEELLHLWVEDRGQIPCFLAKITLLLWESSNKYQ</sequence>
<evidence type="ECO:0000256" key="1">
    <source>
        <dbReference type="ARBA" id="ARBA00004123"/>
    </source>
</evidence>
<evidence type="ECO:0000256" key="5">
    <source>
        <dbReference type="ARBA" id="ARBA00022776"/>
    </source>
</evidence>
<keyword evidence="11" id="KW-1185">Reference proteome</keyword>
<dbReference type="GO" id="GO:0007094">
    <property type="term" value="P:mitotic spindle assembly checkpoint signaling"/>
    <property type="evidence" value="ECO:0007669"/>
    <property type="project" value="EnsemblFungi"/>
</dbReference>
<dbReference type="Proteomes" id="UP000000267">
    <property type="component" value="Unassembled WGS sequence"/>
</dbReference>
<dbReference type="STRING" id="436907.A7TE95"/>
<dbReference type="OMA" id="YKLDFMP"/>
<dbReference type="HOGENOM" id="CLU_026595_0_0_1"/>
<feature type="coiled-coil region" evidence="9">
    <location>
        <begin position="397"/>
        <end position="424"/>
    </location>
</feature>
<dbReference type="Gene3D" id="3.30.457.60">
    <property type="match status" value="1"/>
</dbReference>
<dbReference type="PANTHER" id="PTHR23168">
    <property type="entry name" value="MITOTIC SPINDLE ASSEMBLY CHECKPOINT PROTEIN MAD1 MITOTIC ARREST DEFICIENT-LIKE PROTEIN 1"/>
    <property type="match status" value="1"/>
</dbReference>
<protein>
    <recommendedName>
        <fullName evidence="3">Spindle assembly checkpoint component MAD1</fullName>
    </recommendedName>
    <alternativeName>
        <fullName evidence="8">Mitotic arrest deficient protein 1</fullName>
    </alternativeName>
</protein>
<dbReference type="GO" id="GO:0051301">
    <property type="term" value="P:cell division"/>
    <property type="evidence" value="ECO:0007669"/>
    <property type="project" value="UniProtKB-KW"/>
</dbReference>
<proteinExistence type="inferred from homology"/>
<evidence type="ECO:0000256" key="9">
    <source>
        <dbReference type="SAM" id="Coils"/>
    </source>
</evidence>
<evidence type="ECO:0000256" key="7">
    <source>
        <dbReference type="ARBA" id="ARBA00023306"/>
    </source>
</evidence>
<dbReference type="FunCoup" id="A7TE95">
    <property type="interactions" value="363"/>
</dbReference>
<dbReference type="GO" id="GO:0000776">
    <property type="term" value="C:kinetochore"/>
    <property type="evidence" value="ECO:0007669"/>
    <property type="project" value="EnsemblFungi"/>
</dbReference>
<dbReference type="EMBL" id="DS480379">
    <property type="protein sequence ID" value="EDO19417.1"/>
    <property type="molecule type" value="Genomic_DNA"/>
</dbReference>
<evidence type="ECO:0000256" key="3">
    <source>
        <dbReference type="ARBA" id="ARBA00022019"/>
    </source>
</evidence>
<keyword evidence="6" id="KW-0539">Nucleus</keyword>
<gene>
    <name evidence="10" type="ORF">Kpol_1002p64</name>
</gene>
<dbReference type="GO" id="GO:0051315">
    <property type="term" value="P:attachment of mitotic spindle microtubules to kinetochore"/>
    <property type="evidence" value="ECO:0007669"/>
    <property type="project" value="TreeGrafter"/>
</dbReference>
<accession>A7TE95</accession>
<feature type="coiled-coil region" evidence="9">
    <location>
        <begin position="42"/>
        <end position="175"/>
    </location>
</feature>
<dbReference type="AlphaFoldDB" id="A7TE95"/>
<comment type="subcellular location">
    <subcellularLocation>
        <location evidence="1">Nucleus</location>
    </subcellularLocation>
</comment>
<dbReference type="KEGG" id="vpo:Kpol_1002p64"/>
<dbReference type="InterPro" id="IPR008672">
    <property type="entry name" value="Mad1"/>
</dbReference>
<dbReference type="GO" id="GO:0005635">
    <property type="term" value="C:nuclear envelope"/>
    <property type="evidence" value="ECO:0007669"/>
    <property type="project" value="TreeGrafter"/>
</dbReference>
<keyword evidence="4" id="KW-0132">Cell division</keyword>
<dbReference type="eggNOG" id="KOG4593">
    <property type="taxonomic scope" value="Eukaryota"/>
</dbReference>